<dbReference type="GO" id="GO:0016020">
    <property type="term" value="C:membrane"/>
    <property type="evidence" value="ECO:0007669"/>
    <property type="project" value="UniProtKB-SubCell"/>
</dbReference>
<proteinExistence type="inferred from homology"/>
<dbReference type="EMBL" id="PDLM01000007">
    <property type="protein sequence ID" value="RDW73587.1"/>
    <property type="molecule type" value="Genomic_DNA"/>
</dbReference>
<dbReference type="Gene3D" id="1.20.1250.20">
    <property type="entry name" value="MFS general substrate transporter like domains"/>
    <property type="match status" value="2"/>
</dbReference>
<evidence type="ECO:0000256" key="5">
    <source>
        <dbReference type="ARBA" id="ARBA00023136"/>
    </source>
</evidence>
<dbReference type="PANTHER" id="PTHR43791:SF97">
    <property type="entry name" value="ALLANTOATE TRANSPORTER, PUTATIVE (AFU_ORTHOLOGUE AFUA_1G14700)-RELATED"/>
    <property type="match status" value="1"/>
</dbReference>
<dbReference type="AlphaFoldDB" id="A0A3D8RHR8"/>
<comment type="similarity">
    <text evidence="6">Belongs to the major facilitator superfamily. Allantoate permease family.</text>
</comment>
<evidence type="ECO:0000256" key="7">
    <source>
        <dbReference type="SAM" id="Phobius"/>
    </source>
</evidence>
<protein>
    <recommendedName>
        <fullName evidence="8">Major facilitator superfamily (MFS) profile domain-containing protein</fullName>
    </recommendedName>
</protein>
<dbReference type="OrthoDB" id="6730379at2759"/>
<feature type="transmembrane region" description="Helical" evidence="7">
    <location>
        <begin position="329"/>
        <end position="350"/>
    </location>
</feature>
<reference evidence="9 10" key="1">
    <citation type="journal article" date="2018" name="IMA Fungus">
        <title>IMA Genome-F 9: Draft genome sequence of Annulohypoxylon stygium, Aspergillus mulundensis, Berkeleyomyces basicola (syn. Thielaviopsis basicola), Ceratocystis smalleyi, two Cercospora beticola strains, Coleophoma cylindrospora, Fusarium fracticaudum, Phialophora cf. hyalina, and Morchella septimelata.</title>
        <authorList>
            <person name="Wingfield B.D."/>
            <person name="Bills G.F."/>
            <person name="Dong Y."/>
            <person name="Huang W."/>
            <person name="Nel W.J."/>
            <person name="Swalarsk-Parry B.S."/>
            <person name="Vaghefi N."/>
            <person name="Wilken P.M."/>
            <person name="An Z."/>
            <person name="de Beer Z.W."/>
            <person name="De Vos L."/>
            <person name="Chen L."/>
            <person name="Duong T.A."/>
            <person name="Gao Y."/>
            <person name="Hammerbacher A."/>
            <person name="Kikkert J.R."/>
            <person name="Li Y."/>
            <person name="Li H."/>
            <person name="Li K."/>
            <person name="Li Q."/>
            <person name="Liu X."/>
            <person name="Ma X."/>
            <person name="Naidoo K."/>
            <person name="Pethybridge S.J."/>
            <person name="Sun J."/>
            <person name="Steenkamp E.T."/>
            <person name="van der Nest M.A."/>
            <person name="van Wyk S."/>
            <person name="Wingfield M.J."/>
            <person name="Xiong C."/>
            <person name="Yue Q."/>
            <person name="Zhang X."/>
        </authorList>
    </citation>
    <scope>NUCLEOTIDE SEQUENCE [LARGE SCALE GENOMIC DNA]</scope>
    <source>
        <strain evidence="9 10">BP6252</strain>
    </source>
</reference>
<feature type="transmembrane region" description="Helical" evidence="7">
    <location>
        <begin position="100"/>
        <end position="119"/>
    </location>
</feature>
<feature type="transmembrane region" description="Helical" evidence="7">
    <location>
        <begin position="131"/>
        <end position="149"/>
    </location>
</feature>
<keyword evidence="10" id="KW-1185">Reference proteome</keyword>
<feature type="transmembrane region" description="Helical" evidence="7">
    <location>
        <begin position="418"/>
        <end position="438"/>
    </location>
</feature>
<feature type="transmembrane region" description="Helical" evidence="7">
    <location>
        <begin position="383"/>
        <end position="406"/>
    </location>
</feature>
<comment type="caution">
    <text evidence="9">The sequence shown here is derived from an EMBL/GenBank/DDBJ whole genome shotgun (WGS) entry which is preliminary data.</text>
</comment>
<evidence type="ECO:0000313" key="10">
    <source>
        <dbReference type="Proteomes" id="UP000256645"/>
    </source>
</evidence>
<feature type="transmembrane region" description="Helical" evidence="7">
    <location>
        <begin position="60"/>
        <end position="77"/>
    </location>
</feature>
<dbReference type="SUPFAM" id="SSF103473">
    <property type="entry name" value="MFS general substrate transporter"/>
    <property type="match status" value="1"/>
</dbReference>
<dbReference type="Proteomes" id="UP000256645">
    <property type="component" value="Unassembled WGS sequence"/>
</dbReference>
<keyword evidence="3 7" id="KW-0812">Transmembrane</keyword>
<evidence type="ECO:0000256" key="6">
    <source>
        <dbReference type="ARBA" id="ARBA00037968"/>
    </source>
</evidence>
<feature type="transmembrane region" description="Helical" evidence="7">
    <location>
        <begin position="192"/>
        <end position="212"/>
    </location>
</feature>
<evidence type="ECO:0000256" key="3">
    <source>
        <dbReference type="ARBA" id="ARBA00022692"/>
    </source>
</evidence>
<feature type="transmembrane region" description="Helical" evidence="7">
    <location>
        <begin position="161"/>
        <end position="180"/>
    </location>
</feature>
<dbReference type="InterPro" id="IPR020846">
    <property type="entry name" value="MFS_dom"/>
</dbReference>
<gene>
    <name evidence="9" type="ORF">BP6252_07494</name>
</gene>
<dbReference type="InterPro" id="IPR011701">
    <property type="entry name" value="MFS"/>
</dbReference>
<dbReference type="FunFam" id="1.20.1250.20:FF:000064">
    <property type="entry name" value="MFS allantoate transporter"/>
    <property type="match status" value="1"/>
</dbReference>
<dbReference type="Pfam" id="PF07690">
    <property type="entry name" value="MFS_1"/>
    <property type="match status" value="1"/>
</dbReference>
<feature type="transmembrane region" description="Helical" evidence="7">
    <location>
        <begin position="357"/>
        <end position="377"/>
    </location>
</feature>
<accession>A0A3D8RHR8</accession>
<dbReference type="GO" id="GO:0022857">
    <property type="term" value="F:transmembrane transporter activity"/>
    <property type="evidence" value="ECO:0007669"/>
    <property type="project" value="InterPro"/>
</dbReference>
<evidence type="ECO:0000313" key="9">
    <source>
        <dbReference type="EMBL" id="RDW73587.1"/>
    </source>
</evidence>
<sequence length="512" mass="56983">MDAAKTEKSTGVTAEPRTIPASIDIIETVHNHADIAFEFVEKHEGFEFTAEQDKAVLRKIDLHIMPLMFISYLFQYMDKSVMAQSLIYGLQTDLNLVGQQYSWCGSAFYFGYLAFQPFVGLALNKFPLGRFVSFTALGWAVILICTPGAKDFAGLFACRFFLGMAEGGVSPSYVLITGMWYKKDEIPQRMTFWFTGNGLAIIVQALLSYGIGHINTSSVATWRWFFIIFGLLGMAWSLVLFFYMPDSPLSAKFLTEDEKTIAVERLRANRTGVANKEFKKYQLIEALKDPLVYYSFFYAISCVVPNSGVSFFGALIIKGMGFTNFVSSILLAPFGAAESIALISCGYVTLRWPNMRCFMQFAAIAPAVIGAALVYYLPAENKAGRLVGFTITGFSNAGLPLQFSLISSNIAGHTKRQISSAVIFLGYATGFIIGPQFFLSTESPVYPTGFKTMIITFAIAAFAPLGLWMYLTWSNNQKENILVDGGGEVAYMRNEEFLDLTDQEQIHFRYSK</sequence>
<dbReference type="PANTHER" id="PTHR43791">
    <property type="entry name" value="PERMEASE-RELATED"/>
    <property type="match status" value="1"/>
</dbReference>
<evidence type="ECO:0000256" key="2">
    <source>
        <dbReference type="ARBA" id="ARBA00022448"/>
    </source>
</evidence>
<feature type="transmembrane region" description="Helical" evidence="7">
    <location>
        <begin position="291"/>
        <end position="317"/>
    </location>
</feature>
<keyword evidence="2" id="KW-0813">Transport</keyword>
<organism evidence="9 10">
    <name type="scientific">Coleophoma cylindrospora</name>
    <dbReference type="NCBI Taxonomy" id="1849047"/>
    <lineage>
        <taxon>Eukaryota</taxon>
        <taxon>Fungi</taxon>
        <taxon>Dikarya</taxon>
        <taxon>Ascomycota</taxon>
        <taxon>Pezizomycotina</taxon>
        <taxon>Leotiomycetes</taxon>
        <taxon>Helotiales</taxon>
        <taxon>Dermateaceae</taxon>
        <taxon>Coleophoma</taxon>
    </lineage>
</organism>
<comment type="subcellular location">
    <subcellularLocation>
        <location evidence="1">Membrane</location>
        <topology evidence="1">Multi-pass membrane protein</topology>
    </subcellularLocation>
</comment>
<keyword evidence="5 7" id="KW-0472">Membrane</keyword>
<evidence type="ECO:0000256" key="1">
    <source>
        <dbReference type="ARBA" id="ARBA00004141"/>
    </source>
</evidence>
<evidence type="ECO:0000259" key="8">
    <source>
        <dbReference type="PROSITE" id="PS50850"/>
    </source>
</evidence>
<name>A0A3D8RHR8_9HELO</name>
<keyword evidence="4 7" id="KW-1133">Transmembrane helix</keyword>
<feature type="transmembrane region" description="Helical" evidence="7">
    <location>
        <begin position="224"/>
        <end position="244"/>
    </location>
</feature>
<feature type="transmembrane region" description="Helical" evidence="7">
    <location>
        <begin position="450"/>
        <end position="471"/>
    </location>
</feature>
<evidence type="ECO:0000256" key="4">
    <source>
        <dbReference type="ARBA" id="ARBA00022989"/>
    </source>
</evidence>
<dbReference type="InterPro" id="IPR036259">
    <property type="entry name" value="MFS_trans_sf"/>
</dbReference>
<feature type="domain" description="Major facilitator superfamily (MFS) profile" evidence="8">
    <location>
        <begin position="64"/>
        <end position="478"/>
    </location>
</feature>
<dbReference type="PROSITE" id="PS50850">
    <property type="entry name" value="MFS"/>
    <property type="match status" value="1"/>
</dbReference>